<accession>A0A2P2N6J6</accession>
<evidence type="ECO:0000313" key="1">
    <source>
        <dbReference type="EMBL" id="MBX38065.1"/>
    </source>
</evidence>
<dbReference type="AlphaFoldDB" id="A0A2P2N6J6"/>
<name>A0A2P2N6J6_RHIMU</name>
<sequence>MSADETEADKEAVLLTSNA</sequence>
<organism evidence="1">
    <name type="scientific">Rhizophora mucronata</name>
    <name type="common">Asiatic mangrove</name>
    <dbReference type="NCBI Taxonomy" id="61149"/>
    <lineage>
        <taxon>Eukaryota</taxon>
        <taxon>Viridiplantae</taxon>
        <taxon>Streptophyta</taxon>
        <taxon>Embryophyta</taxon>
        <taxon>Tracheophyta</taxon>
        <taxon>Spermatophyta</taxon>
        <taxon>Magnoliopsida</taxon>
        <taxon>eudicotyledons</taxon>
        <taxon>Gunneridae</taxon>
        <taxon>Pentapetalae</taxon>
        <taxon>rosids</taxon>
        <taxon>fabids</taxon>
        <taxon>Malpighiales</taxon>
        <taxon>Rhizophoraceae</taxon>
        <taxon>Rhizophora</taxon>
    </lineage>
</organism>
<dbReference type="EMBL" id="GGEC01057581">
    <property type="protein sequence ID" value="MBX38065.1"/>
    <property type="molecule type" value="Transcribed_RNA"/>
</dbReference>
<proteinExistence type="predicted"/>
<protein>
    <submittedName>
        <fullName evidence="1">Uncharacterized protein</fullName>
    </submittedName>
</protein>
<reference evidence="1" key="1">
    <citation type="submission" date="2018-02" db="EMBL/GenBank/DDBJ databases">
        <title>Rhizophora mucronata_Transcriptome.</title>
        <authorList>
            <person name="Meera S.P."/>
            <person name="Sreeshan A."/>
            <person name="Augustine A."/>
        </authorList>
    </citation>
    <scope>NUCLEOTIDE SEQUENCE</scope>
    <source>
        <tissue evidence="1">Leaf</tissue>
    </source>
</reference>